<dbReference type="InterPro" id="IPR038523">
    <property type="entry name" value="AmiSUreI_transpt_sf"/>
</dbReference>
<organism evidence="9 10">
    <name type="scientific">Crystallibacter crystallopoietes</name>
    <dbReference type="NCBI Taxonomy" id="37928"/>
    <lineage>
        <taxon>Bacteria</taxon>
        <taxon>Bacillati</taxon>
        <taxon>Actinomycetota</taxon>
        <taxon>Actinomycetes</taxon>
        <taxon>Micrococcales</taxon>
        <taxon>Micrococcaceae</taxon>
        <taxon>Crystallibacter</taxon>
    </lineage>
</organism>
<dbReference type="Proteomes" id="UP000181917">
    <property type="component" value="Unassembled WGS sequence"/>
</dbReference>
<keyword evidence="5 8" id="KW-0812">Transmembrane</keyword>
<feature type="transmembrane region" description="Helical" evidence="8">
    <location>
        <begin position="86"/>
        <end position="109"/>
    </location>
</feature>
<name>A0A1H1G4Q4_9MICC</name>
<evidence type="ECO:0000313" key="10">
    <source>
        <dbReference type="Proteomes" id="UP000181917"/>
    </source>
</evidence>
<gene>
    <name evidence="9" type="ORF">SAMN04489742_3838</name>
</gene>
<dbReference type="STRING" id="37928.SAMN04489742_3838"/>
<keyword evidence="6 8" id="KW-1133">Transmembrane helix</keyword>
<keyword evidence="10" id="KW-1185">Reference proteome</keyword>
<evidence type="ECO:0000256" key="3">
    <source>
        <dbReference type="ARBA" id="ARBA00022448"/>
    </source>
</evidence>
<sequence length="213" mass="22287">MASAGLLYVGAILFINGLMLLGRIPGKSAAILNLFVGALQTVVPLVLLSQAQGELAPTFAAAGLFLFGFTYLYVGILQLTGISAEGLGWFSLFVAVVAIVIGVLSFTLISDPLFGVIWITWAVLWFMFFLLMALGKDSITAATGWFAIFCGWLTCTIPALLLLSGSFVSTATTAWVGALVFAASFAASLFLGRSRQKSDADQIGPATTQGAAS</sequence>
<evidence type="ECO:0000256" key="7">
    <source>
        <dbReference type="ARBA" id="ARBA00023136"/>
    </source>
</evidence>
<evidence type="ECO:0000256" key="6">
    <source>
        <dbReference type="ARBA" id="ARBA00022989"/>
    </source>
</evidence>
<accession>A0A1H1G4Q4</accession>
<dbReference type="InterPro" id="IPR003211">
    <property type="entry name" value="AmiSUreI_transpt"/>
</dbReference>
<evidence type="ECO:0000256" key="4">
    <source>
        <dbReference type="ARBA" id="ARBA00022475"/>
    </source>
</evidence>
<dbReference type="RefSeq" id="WP_074702019.1">
    <property type="nucleotide sequence ID" value="NZ_CP018863.1"/>
</dbReference>
<evidence type="ECO:0000256" key="1">
    <source>
        <dbReference type="ARBA" id="ARBA00004651"/>
    </source>
</evidence>
<dbReference type="CDD" id="cd13429">
    <property type="entry name" value="UreI_AmiS_like_2"/>
    <property type="match status" value="1"/>
</dbReference>
<dbReference type="GO" id="GO:0005886">
    <property type="term" value="C:plasma membrane"/>
    <property type="evidence" value="ECO:0007669"/>
    <property type="project" value="UniProtKB-SubCell"/>
</dbReference>
<feature type="transmembrane region" description="Helical" evidence="8">
    <location>
        <begin position="55"/>
        <end position="74"/>
    </location>
</feature>
<dbReference type="AlphaFoldDB" id="A0A1H1G4Q4"/>
<feature type="transmembrane region" description="Helical" evidence="8">
    <location>
        <begin position="31"/>
        <end position="49"/>
    </location>
</feature>
<evidence type="ECO:0000313" key="9">
    <source>
        <dbReference type="EMBL" id="SDR08049.1"/>
    </source>
</evidence>
<keyword evidence="4" id="KW-1003">Cell membrane</keyword>
<feature type="transmembrane region" description="Helical" evidence="8">
    <location>
        <begin position="115"/>
        <end position="134"/>
    </location>
</feature>
<feature type="transmembrane region" description="Helical" evidence="8">
    <location>
        <begin position="174"/>
        <end position="192"/>
    </location>
</feature>
<protein>
    <submittedName>
        <fullName evidence="9">AmiS/UreI family transporter</fullName>
    </submittedName>
</protein>
<keyword evidence="3" id="KW-0813">Transport</keyword>
<evidence type="ECO:0000256" key="5">
    <source>
        <dbReference type="ARBA" id="ARBA00022692"/>
    </source>
</evidence>
<dbReference type="EMBL" id="FNKH01000002">
    <property type="protein sequence ID" value="SDR08049.1"/>
    <property type="molecule type" value="Genomic_DNA"/>
</dbReference>
<comment type="subcellular location">
    <subcellularLocation>
        <location evidence="1">Cell membrane</location>
        <topology evidence="1">Multi-pass membrane protein</topology>
    </subcellularLocation>
</comment>
<keyword evidence="7 8" id="KW-0472">Membrane</keyword>
<dbReference type="Pfam" id="PF02293">
    <property type="entry name" value="AmiS_UreI"/>
    <property type="match status" value="1"/>
</dbReference>
<feature type="transmembrane region" description="Helical" evidence="8">
    <location>
        <begin position="6"/>
        <end position="24"/>
    </location>
</feature>
<comment type="similarity">
    <text evidence="2">Belongs to the AmiS/UreI family.</text>
</comment>
<feature type="transmembrane region" description="Helical" evidence="8">
    <location>
        <begin position="146"/>
        <end position="168"/>
    </location>
</feature>
<dbReference type="Gene3D" id="1.25.40.600">
    <property type="match status" value="1"/>
</dbReference>
<reference evidence="9 10" key="1">
    <citation type="submission" date="2016-10" db="EMBL/GenBank/DDBJ databases">
        <authorList>
            <person name="de Groot N.N."/>
        </authorList>
    </citation>
    <scope>NUCLEOTIDE SEQUENCE [LARGE SCALE GENOMIC DNA]</scope>
    <source>
        <strain evidence="9 10">DSM 20117</strain>
    </source>
</reference>
<evidence type="ECO:0000256" key="8">
    <source>
        <dbReference type="SAM" id="Phobius"/>
    </source>
</evidence>
<dbReference type="OrthoDB" id="6636366at2"/>
<evidence type="ECO:0000256" key="2">
    <source>
        <dbReference type="ARBA" id="ARBA00010068"/>
    </source>
</evidence>
<proteinExistence type="inferred from homology"/>
<dbReference type="KEGG" id="acry:AC20117_20185"/>